<reference evidence="4" key="1">
    <citation type="submission" date="2018-05" db="EMBL/GenBank/DDBJ databases">
        <authorList>
            <person name="Lanie J.A."/>
            <person name="Ng W.-L."/>
            <person name="Kazmierczak K.M."/>
            <person name="Andrzejewski T.M."/>
            <person name="Davidsen T.M."/>
            <person name="Wayne K.J."/>
            <person name="Tettelin H."/>
            <person name="Glass J.I."/>
            <person name="Rusch D."/>
            <person name="Podicherti R."/>
            <person name="Tsui H.-C.T."/>
            <person name="Winkler M.E."/>
        </authorList>
    </citation>
    <scope>NUCLEOTIDE SEQUENCE</scope>
</reference>
<keyword evidence="2" id="KW-0378">Hydrolase</keyword>
<evidence type="ECO:0000256" key="2">
    <source>
        <dbReference type="ARBA" id="ARBA00022801"/>
    </source>
</evidence>
<proteinExistence type="predicted"/>
<dbReference type="Gene3D" id="3.40.720.10">
    <property type="entry name" value="Alkaline Phosphatase, subunit A"/>
    <property type="match status" value="1"/>
</dbReference>
<dbReference type="AlphaFoldDB" id="A0A382AZ65"/>
<organism evidence="4">
    <name type="scientific">marine metagenome</name>
    <dbReference type="NCBI Taxonomy" id="408172"/>
    <lineage>
        <taxon>unclassified sequences</taxon>
        <taxon>metagenomes</taxon>
        <taxon>ecological metagenomes</taxon>
    </lineage>
</organism>
<dbReference type="CDD" id="cd16148">
    <property type="entry name" value="sulfatase_like"/>
    <property type="match status" value="1"/>
</dbReference>
<sequence length="409" mass="47729">MKGRPMKCVFIVLDTVRRDYLSAYGNDWVNTPTISRLASEGITFDNHWVGSLPCMPARREFMTGRYNFIYRGWGPIEPYDDTMPTELRKHNVFTHILTDHDHYFELGGENYHTAFNTWEFFRGQENDPWGSLIDRMALPEHLGQLSQQNWRNRQLQQKEEEFSGPRTAQAAVEWINANKDSDDWLIQVEIFDPHEPFYCTDKYREMYNDTWDGPHFDWPSYDEVHESPEAIAHIRKCYAGLLTMTDHWIGKIIDTLEENDILDDTLIIFTTDHGTMLAEHDYWMKNIMPMYNEIVRIPLIIRLPGRQNAGQRVDSLTQTIDIMPTILDHFACPSPPHVHGHSLLQAAETERGRMDAIFGYFGIALNITDGRYVYMRNPVNEDGGPLYAYTAMPTGGLNKWYTRKVYDKV</sequence>
<dbReference type="Pfam" id="PF00884">
    <property type="entry name" value="Sulfatase"/>
    <property type="match status" value="1"/>
</dbReference>
<dbReference type="PANTHER" id="PTHR45953">
    <property type="entry name" value="IDURONATE 2-SULFATASE"/>
    <property type="match status" value="1"/>
</dbReference>
<dbReference type="PANTHER" id="PTHR45953:SF1">
    <property type="entry name" value="IDURONATE 2-SULFATASE"/>
    <property type="match status" value="1"/>
</dbReference>
<evidence type="ECO:0000256" key="1">
    <source>
        <dbReference type="ARBA" id="ARBA00022723"/>
    </source>
</evidence>
<evidence type="ECO:0000259" key="3">
    <source>
        <dbReference type="Pfam" id="PF00884"/>
    </source>
</evidence>
<keyword evidence="1" id="KW-0479">Metal-binding</keyword>
<dbReference type="SUPFAM" id="SSF53649">
    <property type="entry name" value="Alkaline phosphatase-like"/>
    <property type="match status" value="1"/>
</dbReference>
<accession>A0A382AZ65</accession>
<feature type="domain" description="Sulfatase N-terminal" evidence="3">
    <location>
        <begin position="9"/>
        <end position="330"/>
    </location>
</feature>
<feature type="non-terminal residue" evidence="4">
    <location>
        <position position="409"/>
    </location>
</feature>
<dbReference type="EMBL" id="UINC01027502">
    <property type="protein sequence ID" value="SVB06850.1"/>
    <property type="molecule type" value="Genomic_DNA"/>
</dbReference>
<dbReference type="InterPro" id="IPR000917">
    <property type="entry name" value="Sulfatase_N"/>
</dbReference>
<dbReference type="GO" id="GO:0005737">
    <property type="term" value="C:cytoplasm"/>
    <property type="evidence" value="ECO:0007669"/>
    <property type="project" value="TreeGrafter"/>
</dbReference>
<dbReference type="GO" id="GO:0008484">
    <property type="term" value="F:sulfuric ester hydrolase activity"/>
    <property type="evidence" value="ECO:0007669"/>
    <property type="project" value="TreeGrafter"/>
</dbReference>
<protein>
    <recommendedName>
        <fullName evidence="3">Sulfatase N-terminal domain-containing protein</fullName>
    </recommendedName>
</protein>
<name>A0A382AZ65_9ZZZZ</name>
<dbReference type="InterPro" id="IPR017850">
    <property type="entry name" value="Alkaline_phosphatase_core_sf"/>
</dbReference>
<evidence type="ECO:0000313" key="4">
    <source>
        <dbReference type="EMBL" id="SVB06850.1"/>
    </source>
</evidence>
<gene>
    <name evidence="4" type="ORF">METZ01_LOCUS159704</name>
</gene>
<dbReference type="GO" id="GO:0046872">
    <property type="term" value="F:metal ion binding"/>
    <property type="evidence" value="ECO:0007669"/>
    <property type="project" value="UniProtKB-KW"/>
</dbReference>